<feature type="region of interest" description="Disordered" evidence="8">
    <location>
        <begin position="1"/>
        <end position="25"/>
    </location>
</feature>
<reference evidence="10 12" key="1">
    <citation type="journal article" date="2012" name="Nat. Biotechnol.">
        <title>Reference genome sequence of the model plant Setaria.</title>
        <authorList>
            <person name="Bennetzen J.L."/>
            <person name="Schmutz J."/>
            <person name="Wang H."/>
            <person name="Percifield R."/>
            <person name="Hawkins J."/>
            <person name="Pontaroli A.C."/>
            <person name="Estep M."/>
            <person name="Feng L."/>
            <person name="Vaughn J.N."/>
            <person name="Grimwood J."/>
            <person name="Jenkins J."/>
            <person name="Barry K."/>
            <person name="Lindquist E."/>
            <person name="Hellsten U."/>
            <person name="Deshpande S."/>
            <person name="Wang X."/>
            <person name="Wu X."/>
            <person name="Mitros T."/>
            <person name="Triplett J."/>
            <person name="Yang X."/>
            <person name="Ye C.Y."/>
            <person name="Mauro-Herrera M."/>
            <person name="Wang L."/>
            <person name="Li P."/>
            <person name="Sharma M."/>
            <person name="Sharma R."/>
            <person name="Ronald P.C."/>
            <person name="Panaud O."/>
            <person name="Kellogg E.A."/>
            <person name="Brutnell T.P."/>
            <person name="Doust A.N."/>
            <person name="Tuskan G.A."/>
            <person name="Rokhsar D."/>
            <person name="Devos K.M."/>
        </authorList>
    </citation>
    <scope>NUCLEOTIDE SEQUENCE [LARGE SCALE GENOMIC DNA]</scope>
    <source>
        <strain evidence="12">cv. Yugu1</strain>
        <strain evidence="10">Yugu1</strain>
    </source>
</reference>
<dbReference type="InterPro" id="IPR001471">
    <property type="entry name" value="AP2/ERF_dom"/>
</dbReference>
<evidence type="ECO:0000256" key="7">
    <source>
        <dbReference type="ARBA" id="ARBA00024343"/>
    </source>
</evidence>
<dbReference type="GO" id="GO:0005634">
    <property type="term" value="C:nucleus"/>
    <property type="evidence" value="ECO:0007669"/>
    <property type="project" value="UniProtKB-SubCell"/>
</dbReference>
<dbReference type="PANTHER" id="PTHR31985:SF249">
    <property type="entry name" value="OS06G0197200 PROTEIN"/>
    <property type="match status" value="1"/>
</dbReference>
<reference evidence="11" key="3">
    <citation type="submission" date="2018-08" db="UniProtKB">
        <authorList>
            <consortium name="EnsemblPlants"/>
        </authorList>
    </citation>
    <scope>IDENTIFICATION</scope>
    <source>
        <strain evidence="11">Yugu1</strain>
    </source>
</reference>
<dbReference type="Proteomes" id="UP000004995">
    <property type="component" value="Unassembled WGS sequence"/>
</dbReference>
<evidence type="ECO:0000256" key="1">
    <source>
        <dbReference type="ARBA" id="ARBA00004123"/>
    </source>
</evidence>
<dbReference type="GeneID" id="101770551"/>
<keyword evidence="4" id="KW-0010">Activator</keyword>
<dbReference type="GO" id="GO:0003700">
    <property type="term" value="F:DNA-binding transcription factor activity"/>
    <property type="evidence" value="ECO:0007669"/>
    <property type="project" value="InterPro"/>
</dbReference>
<comment type="similarity">
    <text evidence="7">Belongs to the AP2/ERF transcription factor family. ERF subfamily.</text>
</comment>
<dbReference type="PROSITE" id="PS51032">
    <property type="entry name" value="AP2_ERF"/>
    <property type="match status" value="1"/>
</dbReference>
<feature type="domain" description="AP2/ERF" evidence="9">
    <location>
        <begin position="19"/>
        <end position="78"/>
    </location>
</feature>
<evidence type="ECO:0000313" key="10">
    <source>
        <dbReference type="EMBL" id="RCV20229.1"/>
    </source>
</evidence>
<dbReference type="Pfam" id="PF00847">
    <property type="entry name" value="AP2"/>
    <property type="match status" value="1"/>
</dbReference>
<name>K3Y1P2_SETIT</name>
<proteinExistence type="inferred from homology"/>
<dbReference type="GO" id="GO:0003677">
    <property type="term" value="F:DNA binding"/>
    <property type="evidence" value="ECO:0007669"/>
    <property type="project" value="UniProtKB-KW"/>
</dbReference>
<dbReference type="KEGG" id="sita:101770551"/>
<comment type="subcellular location">
    <subcellularLocation>
        <location evidence="1">Nucleus</location>
    </subcellularLocation>
</comment>
<protein>
    <recommendedName>
        <fullName evidence="9">AP2/ERF domain-containing protein</fullName>
    </recommendedName>
</protein>
<evidence type="ECO:0000256" key="5">
    <source>
        <dbReference type="ARBA" id="ARBA00023163"/>
    </source>
</evidence>
<dbReference type="InterPro" id="IPR051032">
    <property type="entry name" value="AP2/ERF_TF_ERF_subfamily"/>
</dbReference>
<evidence type="ECO:0000259" key="9">
    <source>
        <dbReference type="PROSITE" id="PS51032"/>
    </source>
</evidence>
<keyword evidence="5" id="KW-0804">Transcription</keyword>
<dbReference type="HOGENOM" id="CLU_063331_2_1_1"/>
<evidence type="ECO:0000256" key="3">
    <source>
        <dbReference type="ARBA" id="ARBA00023125"/>
    </source>
</evidence>
<dbReference type="EMBL" id="CM003531">
    <property type="protein sequence ID" value="RCV20229.1"/>
    <property type="molecule type" value="Genomic_DNA"/>
</dbReference>
<keyword evidence="2" id="KW-0805">Transcription regulation</keyword>
<dbReference type="EMBL" id="AGNK02002207">
    <property type="status" value="NOT_ANNOTATED_CDS"/>
    <property type="molecule type" value="Genomic_DNA"/>
</dbReference>
<evidence type="ECO:0000313" key="11">
    <source>
        <dbReference type="EnsemblPlants" id="KQL09349"/>
    </source>
</evidence>
<dbReference type="Gramene" id="KQL09349">
    <property type="protein sequence ID" value="KQL09349"/>
    <property type="gene ID" value="SETIT_008108mg"/>
</dbReference>
<dbReference type="SMART" id="SM00380">
    <property type="entry name" value="AP2"/>
    <property type="match status" value="1"/>
</dbReference>
<dbReference type="SUPFAM" id="SSF54171">
    <property type="entry name" value="DNA-binding domain"/>
    <property type="match status" value="1"/>
</dbReference>
<dbReference type="Gene3D" id="3.30.730.10">
    <property type="entry name" value="AP2/ERF domain"/>
    <property type="match status" value="1"/>
</dbReference>
<dbReference type="AlphaFoldDB" id="K3Y1P2"/>
<evidence type="ECO:0000256" key="2">
    <source>
        <dbReference type="ARBA" id="ARBA00023015"/>
    </source>
</evidence>
<gene>
    <name evidence="11" type="primary">LOC101770551</name>
    <name evidence="10" type="ORF">SETIT_4G039500v2</name>
</gene>
<evidence type="ECO:0000313" key="12">
    <source>
        <dbReference type="Proteomes" id="UP000004995"/>
    </source>
</evidence>
<evidence type="ECO:0000256" key="4">
    <source>
        <dbReference type="ARBA" id="ARBA00023159"/>
    </source>
</evidence>
<feature type="compositionally biased region" description="Low complexity" evidence="8">
    <location>
        <begin position="95"/>
        <end position="107"/>
    </location>
</feature>
<feature type="region of interest" description="Disordered" evidence="8">
    <location>
        <begin position="69"/>
        <end position="192"/>
    </location>
</feature>
<dbReference type="CDD" id="cd00018">
    <property type="entry name" value="AP2"/>
    <property type="match status" value="1"/>
</dbReference>
<feature type="compositionally biased region" description="Acidic residues" evidence="8">
    <location>
        <begin position="170"/>
        <end position="180"/>
    </location>
</feature>
<dbReference type="STRING" id="4555.K3Y1P2"/>
<keyword evidence="3" id="KW-0238">DNA-binding</keyword>
<keyword evidence="12" id="KW-1185">Reference proteome</keyword>
<dbReference type="InterPro" id="IPR016177">
    <property type="entry name" value="DNA-bd_dom_sf"/>
</dbReference>
<dbReference type="OMA" id="RMGSHTY"/>
<dbReference type="RefSeq" id="XP_004966649.1">
    <property type="nucleotide sequence ID" value="XM_004966592.1"/>
</dbReference>
<dbReference type="PANTHER" id="PTHR31985">
    <property type="entry name" value="ETHYLENE-RESPONSIVE TRANSCRIPTION FACTOR ERF042-RELATED"/>
    <property type="match status" value="1"/>
</dbReference>
<keyword evidence="6" id="KW-0539">Nucleus</keyword>
<dbReference type="OrthoDB" id="1918918at2759"/>
<reference evidence="10" key="2">
    <citation type="submission" date="2015-07" db="EMBL/GenBank/DDBJ databases">
        <authorList>
            <person name="Noorani M."/>
        </authorList>
    </citation>
    <scope>NUCLEOTIDE SEQUENCE</scope>
    <source>
        <strain evidence="10">Yugu1</strain>
    </source>
</reference>
<dbReference type="InterPro" id="IPR036955">
    <property type="entry name" value="AP2/ERF_dom_sf"/>
</dbReference>
<dbReference type="EnsemblPlants" id="KQL09349">
    <property type="protein sequence ID" value="KQL09349"/>
    <property type="gene ID" value="SETIT_008108mg"/>
</dbReference>
<accession>K3Y1P2</accession>
<dbReference type="PRINTS" id="PR00367">
    <property type="entry name" value="ETHRSPELEMNT"/>
</dbReference>
<sequence length="192" mass="20787">MSLPPEQPHERRSPSGEINYKGVRQRKSGSWVSEVRLPNSRERIWLGSYYTPEKAARAFDAASLCLRGPGGADGLNFPSSPPAVRRRTSDRKEVLAAALSHANQSAATESPSANGGAPMERVPTLPPAEPKVSPEAESTDWSQLLPPMPSPIRMGSHTYLPVSPTAAAAEDVDMEEEEDSGSCYGLWSPSFW</sequence>
<evidence type="ECO:0000256" key="6">
    <source>
        <dbReference type="ARBA" id="ARBA00023242"/>
    </source>
</evidence>
<organism evidence="11 12">
    <name type="scientific">Setaria italica</name>
    <name type="common">Foxtail millet</name>
    <name type="synonym">Panicum italicum</name>
    <dbReference type="NCBI Taxonomy" id="4555"/>
    <lineage>
        <taxon>Eukaryota</taxon>
        <taxon>Viridiplantae</taxon>
        <taxon>Streptophyta</taxon>
        <taxon>Embryophyta</taxon>
        <taxon>Tracheophyta</taxon>
        <taxon>Spermatophyta</taxon>
        <taxon>Magnoliopsida</taxon>
        <taxon>Liliopsida</taxon>
        <taxon>Poales</taxon>
        <taxon>Poaceae</taxon>
        <taxon>PACMAD clade</taxon>
        <taxon>Panicoideae</taxon>
        <taxon>Panicodae</taxon>
        <taxon>Paniceae</taxon>
        <taxon>Cenchrinae</taxon>
        <taxon>Setaria</taxon>
    </lineage>
</organism>
<evidence type="ECO:0000256" key="8">
    <source>
        <dbReference type="SAM" id="MobiDB-lite"/>
    </source>
</evidence>